<dbReference type="PANTHER" id="PTHR43653:SF1">
    <property type="entry name" value="CYTOCHROME C-TYPE BIOGENESIS PROTEIN CCMF"/>
    <property type="match status" value="1"/>
</dbReference>
<dbReference type="Pfam" id="PF16327">
    <property type="entry name" value="CcmF_C"/>
    <property type="match status" value="1"/>
</dbReference>
<dbReference type="AlphaFoldDB" id="A0A0W8G2V1"/>
<dbReference type="PRINTS" id="PR01410">
    <property type="entry name" value="CCBIOGENESIS"/>
</dbReference>
<feature type="transmembrane region" description="Helical" evidence="3">
    <location>
        <begin position="276"/>
        <end position="293"/>
    </location>
</feature>
<dbReference type="InterPro" id="IPR032523">
    <property type="entry name" value="CcmF_C"/>
</dbReference>
<keyword evidence="3" id="KW-0812">Transmembrane</keyword>
<accession>A0A0W8G2V1</accession>
<feature type="transmembrane region" description="Helical" evidence="3">
    <location>
        <begin position="446"/>
        <end position="466"/>
    </location>
</feature>
<feature type="transmembrane region" description="Helical" evidence="3">
    <location>
        <begin position="478"/>
        <end position="500"/>
    </location>
</feature>
<evidence type="ECO:0000259" key="4">
    <source>
        <dbReference type="Pfam" id="PF01578"/>
    </source>
</evidence>
<keyword evidence="3" id="KW-0472">Membrane</keyword>
<feature type="domain" description="Cytochrome c assembly protein" evidence="4">
    <location>
        <begin position="88"/>
        <end position="295"/>
    </location>
</feature>
<evidence type="ECO:0000313" key="6">
    <source>
        <dbReference type="EMBL" id="KUG27421.1"/>
    </source>
</evidence>
<feature type="transmembrane region" description="Helical" evidence="3">
    <location>
        <begin position="248"/>
        <end position="264"/>
    </location>
</feature>
<dbReference type="GO" id="GO:0016020">
    <property type="term" value="C:membrane"/>
    <property type="evidence" value="ECO:0007669"/>
    <property type="project" value="InterPro"/>
</dbReference>
<evidence type="ECO:0000256" key="3">
    <source>
        <dbReference type="SAM" id="Phobius"/>
    </source>
</evidence>
<feature type="transmembrane region" description="Helical" evidence="3">
    <location>
        <begin position="43"/>
        <end position="61"/>
    </location>
</feature>
<comment type="similarity">
    <text evidence="1">Belongs to the CcmF/CycK/Ccl1/NrfE/CcsA family.</text>
</comment>
<evidence type="ECO:0000259" key="5">
    <source>
        <dbReference type="Pfam" id="PF16327"/>
    </source>
</evidence>
<feature type="transmembrane region" description="Helical" evidence="3">
    <location>
        <begin position="344"/>
        <end position="369"/>
    </location>
</feature>
<name>A0A0W8G2V1_9ZZZZ</name>
<feature type="transmembrane region" description="Helical" evidence="3">
    <location>
        <begin position="95"/>
        <end position="115"/>
    </location>
</feature>
<feature type="transmembrane region" description="Helical" evidence="3">
    <location>
        <begin position="602"/>
        <end position="621"/>
    </location>
</feature>
<keyword evidence="2" id="KW-0201">Cytochrome c-type biogenesis</keyword>
<feature type="transmembrane region" description="Helical" evidence="3">
    <location>
        <begin position="313"/>
        <end position="332"/>
    </location>
</feature>
<feature type="transmembrane region" description="Helical" evidence="3">
    <location>
        <begin position="389"/>
        <end position="411"/>
    </location>
</feature>
<keyword evidence="3" id="KW-1133">Transmembrane helix</keyword>
<protein>
    <submittedName>
        <fullName evidence="6">Cytochrome c heme lyase subunit ccmf</fullName>
    </submittedName>
</protein>
<feature type="domain" description="Cytochrome c-type biogenesis protein CcmF C-terminal" evidence="5">
    <location>
        <begin position="341"/>
        <end position="621"/>
    </location>
</feature>
<evidence type="ECO:0000256" key="1">
    <source>
        <dbReference type="ARBA" id="ARBA00009186"/>
    </source>
</evidence>
<dbReference type="Pfam" id="PF01578">
    <property type="entry name" value="Cytochrom_C_asm"/>
    <property type="match status" value="1"/>
</dbReference>
<reference evidence="6" key="1">
    <citation type="journal article" date="2015" name="Proc. Natl. Acad. Sci. U.S.A.">
        <title>Networks of energetic and metabolic interactions define dynamics in microbial communities.</title>
        <authorList>
            <person name="Embree M."/>
            <person name="Liu J.K."/>
            <person name="Al-Bassam M.M."/>
            <person name="Zengler K."/>
        </authorList>
    </citation>
    <scope>NUCLEOTIDE SEQUENCE</scope>
</reference>
<feature type="transmembrane region" description="Helical" evidence="3">
    <location>
        <begin position="423"/>
        <end position="440"/>
    </location>
</feature>
<dbReference type="GO" id="GO:0015232">
    <property type="term" value="F:heme transmembrane transporter activity"/>
    <property type="evidence" value="ECO:0007669"/>
    <property type="project" value="InterPro"/>
</dbReference>
<dbReference type="PANTHER" id="PTHR43653">
    <property type="entry name" value="CYTOCHROME C ASSEMBLY PROTEIN-RELATED"/>
    <property type="match status" value="1"/>
</dbReference>
<dbReference type="InterPro" id="IPR003567">
    <property type="entry name" value="Cyt_c_biogenesis"/>
</dbReference>
<organism evidence="6">
    <name type="scientific">hydrocarbon metagenome</name>
    <dbReference type="NCBI Taxonomy" id="938273"/>
    <lineage>
        <taxon>unclassified sequences</taxon>
        <taxon>metagenomes</taxon>
        <taxon>ecological metagenomes</taxon>
    </lineage>
</organism>
<feature type="transmembrane region" description="Helical" evidence="3">
    <location>
        <begin position="210"/>
        <end position="228"/>
    </location>
</feature>
<gene>
    <name evidence="6" type="ORF">ASZ90_002740</name>
</gene>
<sequence length="635" mass="68900">MHFVAYWALMASLLVSLFAAVVATMKTWRGENEGVLWYERAQTGVFVLTTVASAVLTIALWNRDFSFQYVAEYTDTFLPLFYTVTAFWAGQAGSLLFWMLTLALFGSVFAISPAYKSLSPQTKRLFWLFYLGVEAFFLLLLTGPSNPFMELVPPPHEGRGLNPLLRNPGMIFHPPLLFLGYAGFTVPCCLALAAWLTGERISWIRAGRNYILVAWVFLTAGIILGGWWSYMELGWGGYWAWDPVENASLIPWLMGTAFIHTAVVQRRRGALGKTNVLLVSLTFLSSIFATYLVRSGVVESLHAFGEGGVSRPLIVFILFSLALTVAALRLGGDPQRDSRPLPGLVSLPGALVVLAWLFTALSLVVILGTMWPVISTLWSAKSVGLEAGFYNRACNPLFAMVALLLIVCPWLSWKEGLRDRGAAAGLGVFSLIVGVVLYVSGMTHPVALAAAVGAIGALAGIVLLFVRDRAARSAKGGLCGYLVHAGTALLFLGVAVSGPYQSAKEAILAPGADMKVGGYRLVYQDMTITEGEAMSVARAVIAVERDGRQVSELTPERRVYRGFDQPFAEVSTVFSLGDELYAVLLSFTEQKSISVKISVNPLVNWIWIGGTLMCLAGFVGISRFRARPGGGEGEA</sequence>
<comment type="caution">
    <text evidence="6">The sequence shown here is derived from an EMBL/GenBank/DDBJ whole genome shotgun (WGS) entry which is preliminary data.</text>
</comment>
<feature type="transmembrane region" description="Helical" evidence="3">
    <location>
        <begin position="176"/>
        <end position="198"/>
    </location>
</feature>
<dbReference type="GO" id="GO:0016829">
    <property type="term" value="F:lyase activity"/>
    <property type="evidence" value="ECO:0007669"/>
    <property type="project" value="UniProtKB-KW"/>
</dbReference>
<dbReference type="InterPro" id="IPR002541">
    <property type="entry name" value="Cyt_c_assembly"/>
</dbReference>
<proteinExistence type="inferred from homology"/>
<keyword evidence="6" id="KW-0456">Lyase</keyword>
<dbReference type="EMBL" id="LNQE01000331">
    <property type="protein sequence ID" value="KUG27421.1"/>
    <property type="molecule type" value="Genomic_DNA"/>
</dbReference>
<evidence type="ECO:0000256" key="2">
    <source>
        <dbReference type="ARBA" id="ARBA00022748"/>
    </source>
</evidence>
<dbReference type="GO" id="GO:0020037">
    <property type="term" value="F:heme binding"/>
    <property type="evidence" value="ECO:0007669"/>
    <property type="project" value="InterPro"/>
</dbReference>
<feature type="transmembrane region" description="Helical" evidence="3">
    <location>
        <begin position="127"/>
        <end position="145"/>
    </location>
</feature>
<dbReference type="GO" id="GO:0017004">
    <property type="term" value="P:cytochrome complex assembly"/>
    <property type="evidence" value="ECO:0007669"/>
    <property type="project" value="UniProtKB-KW"/>
</dbReference>